<keyword evidence="2" id="KW-0732">Signal</keyword>
<dbReference type="Proteomes" id="UP001337655">
    <property type="component" value="Unassembled WGS sequence"/>
</dbReference>
<accession>A0AAV9P7K7</accession>
<dbReference type="EMBL" id="JAVRRT010000009">
    <property type="protein sequence ID" value="KAK5169021.1"/>
    <property type="molecule type" value="Genomic_DNA"/>
</dbReference>
<gene>
    <name evidence="3" type="ORF">LTR77_006330</name>
</gene>
<evidence type="ECO:0000313" key="4">
    <source>
        <dbReference type="Proteomes" id="UP001337655"/>
    </source>
</evidence>
<dbReference type="RefSeq" id="XP_064658487.1">
    <property type="nucleotide sequence ID" value="XM_064803572.1"/>
</dbReference>
<protein>
    <submittedName>
        <fullName evidence="3">Uncharacterized protein</fullName>
    </submittedName>
</protein>
<reference evidence="3 4" key="1">
    <citation type="submission" date="2023-08" db="EMBL/GenBank/DDBJ databases">
        <title>Black Yeasts Isolated from many extreme environments.</title>
        <authorList>
            <person name="Coleine C."/>
            <person name="Stajich J.E."/>
            <person name="Selbmann L."/>
        </authorList>
    </citation>
    <scope>NUCLEOTIDE SEQUENCE [LARGE SCALE GENOMIC DNA]</scope>
    <source>
        <strain evidence="3 4">CCFEE 5935</strain>
    </source>
</reference>
<comment type="caution">
    <text evidence="3">The sequence shown here is derived from an EMBL/GenBank/DDBJ whole genome shotgun (WGS) entry which is preliminary data.</text>
</comment>
<name>A0AAV9P7K7_9PEZI</name>
<keyword evidence="4" id="KW-1185">Reference proteome</keyword>
<evidence type="ECO:0000256" key="1">
    <source>
        <dbReference type="SAM" id="MobiDB-lite"/>
    </source>
</evidence>
<evidence type="ECO:0000313" key="3">
    <source>
        <dbReference type="EMBL" id="KAK5169021.1"/>
    </source>
</evidence>
<evidence type="ECO:0000256" key="2">
    <source>
        <dbReference type="SAM" id="SignalP"/>
    </source>
</evidence>
<feature type="region of interest" description="Disordered" evidence="1">
    <location>
        <begin position="28"/>
        <end position="47"/>
    </location>
</feature>
<dbReference type="AlphaFoldDB" id="A0AAV9P7K7"/>
<organism evidence="3 4">
    <name type="scientific">Saxophila tyrrhenica</name>
    <dbReference type="NCBI Taxonomy" id="1690608"/>
    <lineage>
        <taxon>Eukaryota</taxon>
        <taxon>Fungi</taxon>
        <taxon>Dikarya</taxon>
        <taxon>Ascomycota</taxon>
        <taxon>Pezizomycotina</taxon>
        <taxon>Dothideomycetes</taxon>
        <taxon>Dothideomycetidae</taxon>
        <taxon>Mycosphaerellales</taxon>
        <taxon>Extremaceae</taxon>
        <taxon>Saxophila</taxon>
    </lineage>
</organism>
<feature type="chain" id="PRO_5043945233" evidence="2">
    <location>
        <begin position="25"/>
        <end position="255"/>
    </location>
</feature>
<feature type="signal peptide" evidence="2">
    <location>
        <begin position="1"/>
        <end position="24"/>
    </location>
</feature>
<sequence length="255" mass="28752">MITLLIGLLGLAWFFAWLNRSARTSGLEAREGAPPSTTAAADDQQPMPPADQLRNIYHITFLLRQKLVPDVVPAILHHAGLFQRHASSIKNDHPVSITQRNAPYLCLLTPPINSSARLKHPVRKVVFAIQSCDQGWADDRSASWTWFTAGVVHHCERSEETLIDERVVELALEDQSDSDKFLDAERQIMRNIAASREMRTTIIEWTVDSEDENEREWVASLQNGDRIAVRAWAQFQGWKNKIKSVSVATYTAAVV</sequence>
<dbReference type="GeneID" id="89927670"/>
<proteinExistence type="predicted"/>